<keyword evidence="3" id="KW-1185">Reference proteome</keyword>
<evidence type="ECO:0000313" key="3">
    <source>
        <dbReference type="Proteomes" id="UP000215002"/>
    </source>
</evidence>
<accession>A0A223NXN5</accession>
<protein>
    <recommendedName>
        <fullName evidence="4">Haem-binding uptake Tiki superfamily ChaN domain-containing protein</fullName>
    </recommendedName>
</protein>
<dbReference type="RefSeq" id="WP_094570706.1">
    <property type="nucleotide sequence ID" value="NZ_CP022743.1"/>
</dbReference>
<feature type="chain" id="PRO_5012962811" description="Haem-binding uptake Tiki superfamily ChaN domain-containing protein" evidence="1">
    <location>
        <begin position="19"/>
        <end position="382"/>
    </location>
</feature>
<dbReference type="Proteomes" id="UP000215002">
    <property type="component" value="Chromosome"/>
</dbReference>
<dbReference type="AlphaFoldDB" id="A0A223NXN5"/>
<name>A0A223NXN5_9SPHI</name>
<dbReference type="OrthoDB" id="128385at2"/>
<keyword evidence="1" id="KW-0732">Signal</keyword>
<gene>
    <name evidence="2" type="ORF">MuYL_2461</name>
</gene>
<evidence type="ECO:0000256" key="1">
    <source>
        <dbReference type="SAM" id="SignalP"/>
    </source>
</evidence>
<dbReference type="EMBL" id="CP022743">
    <property type="protein sequence ID" value="ASU34348.1"/>
    <property type="molecule type" value="Genomic_DNA"/>
</dbReference>
<reference evidence="2 3" key="1">
    <citation type="submission" date="2017-08" db="EMBL/GenBank/DDBJ databases">
        <title>Complete genome sequence of Mucilaginibacter sp. strain BJC16-A31.</title>
        <authorList>
            <consortium name="Henan University of Science and Technology"/>
            <person name="You X."/>
        </authorList>
    </citation>
    <scope>NUCLEOTIDE SEQUENCE [LARGE SCALE GENOMIC DNA]</scope>
    <source>
        <strain evidence="2 3">BJC16-A31</strain>
    </source>
</reference>
<evidence type="ECO:0008006" key="4">
    <source>
        <dbReference type="Google" id="ProtNLM"/>
    </source>
</evidence>
<feature type="signal peptide" evidence="1">
    <location>
        <begin position="1"/>
        <end position="18"/>
    </location>
</feature>
<proteinExistence type="predicted"/>
<sequence length="382" mass="44348">MKKNLLLVVLLASNLSFSQTKKTLTDADKLNKCIAANTSYFTFNGQQPVGKGWDTLENLFADNQFVAWGEYHNSPLLSQLTACALASASKHGYKKWCVETGPFAASELMRISRAESPADTLEQLYRDGYPQIGTFPFFSTREDAQMLLAANKFNFTIWGIDQEFQMSFPYCLGKVYYAQSNNLRQRYKAVYDSLQARWWYPSTQLLDSFRNVIPQRRYKTVLNAVNISKEIYRNNDNAGRAILMKNNFFKYYDHASKNEKVFFKMGNNHLAKGMNLQTNLYDIGNAVYELAQHNKTGFANVYLMVRYTFENAKLVDDFVSDEKENPSVFLKLYDKDKWVLLDLRPLKVRYDNSLSRDAYQVIEKYDYVLISPEILKIEERKK</sequence>
<evidence type="ECO:0000313" key="2">
    <source>
        <dbReference type="EMBL" id="ASU34348.1"/>
    </source>
</evidence>
<dbReference type="KEGG" id="muc:MuYL_2461"/>
<organism evidence="2 3">
    <name type="scientific">Mucilaginibacter xinganensis</name>
    <dbReference type="NCBI Taxonomy" id="1234841"/>
    <lineage>
        <taxon>Bacteria</taxon>
        <taxon>Pseudomonadati</taxon>
        <taxon>Bacteroidota</taxon>
        <taxon>Sphingobacteriia</taxon>
        <taxon>Sphingobacteriales</taxon>
        <taxon>Sphingobacteriaceae</taxon>
        <taxon>Mucilaginibacter</taxon>
    </lineage>
</organism>